<keyword evidence="10" id="KW-1185">Reference proteome</keyword>
<evidence type="ECO:0000256" key="7">
    <source>
        <dbReference type="SAM" id="Phobius"/>
    </source>
</evidence>
<dbReference type="InterPro" id="IPR011701">
    <property type="entry name" value="MFS"/>
</dbReference>
<feature type="transmembrane region" description="Helical" evidence="7">
    <location>
        <begin position="281"/>
        <end position="300"/>
    </location>
</feature>
<dbReference type="CDD" id="cd17341">
    <property type="entry name" value="MFS_NRT2_like"/>
    <property type="match status" value="1"/>
</dbReference>
<dbReference type="PANTHER" id="PTHR23515">
    <property type="entry name" value="HIGH-AFFINITY NITRATE TRANSPORTER 2.3"/>
    <property type="match status" value="1"/>
</dbReference>
<evidence type="ECO:0000256" key="3">
    <source>
        <dbReference type="ARBA" id="ARBA00022692"/>
    </source>
</evidence>
<dbReference type="PROSITE" id="PS50850">
    <property type="entry name" value="MFS"/>
    <property type="match status" value="1"/>
</dbReference>
<keyword evidence="6 7" id="KW-0472">Membrane</keyword>
<reference evidence="9 10" key="1">
    <citation type="submission" date="2019-09" db="EMBL/GenBank/DDBJ databases">
        <title>Phylogeny of genus Pseudoclavibacter and closely related genus.</title>
        <authorList>
            <person name="Li Y."/>
        </authorList>
    </citation>
    <scope>NUCLEOTIDE SEQUENCE [LARGE SCALE GENOMIC DNA]</scope>
    <source>
        <strain evidence="9 10">KCTC 13959</strain>
    </source>
</reference>
<dbReference type="EMBL" id="WBKB01000003">
    <property type="protein sequence ID" value="KAB1643437.1"/>
    <property type="molecule type" value="Genomic_DNA"/>
</dbReference>
<dbReference type="GO" id="GO:0042128">
    <property type="term" value="P:nitrate assimilation"/>
    <property type="evidence" value="ECO:0007669"/>
    <property type="project" value="UniProtKB-KW"/>
</dbReference>
<keyword evidence="3 7" id="KW-0812">Transmembrane</keyword>
<comment type="caution">
    <text evidence="9">The sequence shown here is derived from an EMBL/GenBank/DDBJ whole genome shotgun (WGS) entry which is preliminary data.</text>
</comment>
<feature type="transmembrane region" description="Helical" evidence="7">
    <location>
        <begin position="254"/>
        <end position="274"/>
    </location>
</feature>
<dbReference type="GO" id="GO:0015112">
    <property type="term" value="F:nitrate transmembrane transporter activity"/>
    <property type="evidence" value="ECO:0007669"/>
    <property type="project" value="InterPro"/>
</dbReference>
<dbReference type="Proteomes" id="UP000433493">
    <property type="component" value="Unassembled WGS sequence"/>
</dbReference>
<gene>
    <name evidence="9" type="ORF">F8O05_05995</name>
</gene>
<feature type="transmembrane region" description="Helical" evidence="7">
    <location>
        <begin position="54"/>
        <end position="72"/>
    </location>
</feature>
<dbReference type="Pfam" id="PF07690">
    <property type="entry name" value="MFS_1"/>
    <property type="match status" value="1"/>
</dbReference>
<sequence length="408" mass="43131">MWTRRSTEAMSVSKQQQVTALIMATLGFAVNFWAWSLISPLGPVFVGEGLAEDSSLMVAIPVLVGSLGRILAGAYTDRFGGRRMMTLISLLTVIPVLFIGLIGQYQLWTLLLGGLFLGFGGTSFAIGVPYVNSWFPKEQRGSAIGVYGVGMGGTAIAAFTTVPLYNIDHRLPFLLVAGVLVVYAIAAWFLMKDSPNWSPSKRSLGAQLSDTSKILLTWQACYLYALSFGGYVAFSVYLPTILHQAYGLETADASLRTAGFVIAAVVMRPVGGILADRIGAIRTLVIAYSLVIICALTLAFDPHLMPLGTVAFIAMSIGLGLGSGATFALIAQVSDPSKVGSITGFVGAAGGLGGFVPPLLLGVLWKSFQNYSLGILLLAVFTLIALLITLWIGAGQRRAKAASLPVHS</sequence>
<evidence type="ECO:0000313" key="9">
    <source>
        <dbReference type="EMBL" id="KAB1643437.1"/>
    </source>
</evidence>
<evidence type="ECO:0000259" key="8">
    <source>
        <dbReference type="PROSITE" id="PS50850"/>
    </source>
</evidence>
<evidence type="ECO:0000256" key="6">
    <source>
        <dbReference type="ARBA" id="ARBA00023136"/>
    </source>
</evidence>
<evidence type="ECO:0000256" key="2">
    <source>
        <dbReference type="ARBA" id="ARBA00008432"/>
    </source>
</evidence>
<dbReference type="SUPFAM" id="SSF103473">
    <property type="entry name" value="MFS general substrate transporter"/>
    <property type="match status" value="1"/>
</dbReference>
<feature type="transmembrane region" description="Helical" evidence="7">
    <location>
        <begin position="371"/>
        <end position="394"/>
    </location>
</feature>
<dbReference type="GO" id="GO:0005886">
    <property type="term" value="C:plasma membrane"/>
    <property type="evidence" value="ECO:0007669"/>
    <property type="project" value="UniProtKB-SubCell"/>
</dbReference>
<feature type="transmembrane region" description="Helical" evidence="7">
    <location>
        <begin position="212"/>
        <end position="234"/>
    </location>
</feature>
<comment type="similarity">
    <text evidence="2">Belongs to the major facilitator superfamily. Nitrate/nitrite porter (TC 2.A.1.8) family.</text>
</comment>
<evidence type="ECO:0000313" key="10">
    <source>
        <dbReference type="Proteomes" id="UP000433493"/>
    </source>
</evidence>
<proteinExistence type="inferred from homology"/>
<comment type="subcellular location">
    <subcellularLocation>
        <location evidence="1">Cell membrane</location>
        <topology evidence="1">Multi-pass membrane protein</topology>
    </subcellularLocation>
</comment>
<protein>
    <submittedName>
        <fullName evidence="9">NarK/NasA family nitrate transporter</fullName>
    </submittedName>
</protein>
<accession>A0A7J5BBT5</accession>
<dbReference type="OrthoDB" id="9771451at2"/>
<evidence type="ECO:0000256" key="4">
    <source>
        <dbReference type="ARBA" id="ARBA00022989"/>
    </source>
</evidence>
<evidence type="ECO:0000256" key="5">
    <source>
        <dbReference type="ARBA" id="ARBA00023063"/>
    </source>
</evidence>
<keyword evidence="5" id="KW-0534">Nitrate assimilation</keyword>
<feature type="transmembrane region" description="Helical" evidence="7">
    <location>
        <begin position="171"/>
        <end position="191"/>
    </location>
</feature>
<dbReference type="InterPro" id="IPR044772">
    <property type="entry name" value="NO3_transporter"/>
</dbReference>
<dbReference type="AlphaFoldDB" id="A0A7J5BBT5"/>
<feature type="transmembrane region" description="Helical" evidence="7">
    <location>
        <begin position="108"/>
        <end position="131"/>
    </location>
</feature>
<feature type="transmembrane region" description="Helical" evidence="7">
    <location>
        <begin position="306"/>
        <end position="330"/>
    </location>
</feature>
<dbReference type="InterPro" id="IPR020846">
    <property type="entry name" value="MFS_dom"/>
</dbReference>
<dbReference type="InterPro" id="IPR036259">
    <property type="entry name" value="MFS_trans_sf"/>
</dbReference>
<evidence type="ECO:0000256" key="1">
    <source>
        <dbReference type="ARBA" id="ARBA00004651"/>
    </source>
</evidence>
<keyword evidence="4 7" id="KW-1133">Transmembrane helix</keyword>
<feature type="transmembrane region" description="Helical" evidence="7">
    <location>
        <begin position="84"/>
        <end position="102"/>
    </location>
</feature>
<name>A0A7J5BBT5_9MICO</name>
<dbReference type="Gene3D" id="1.20.1250.20">
    <property type="entry name" value="MFS general substrate transporter like domains"/>
    <property type="match status" value="2"/>
</dbReference>
<organism evidence="9 10">
    <name type="scientific">Gulosibacter chungangensis</name>
    <dbReference type="NCBI Taxonomy" id="979746"/>
    <lineage>
        <taxon>Bacteria</taxon>
        <taxon>Bacillati</taxon>
        <taxon>Actinomycetota</taxon>
        <taxon>Actinomycetes</taxon>
        <taxon>Micrococcales</taxon>
        <taxon>Microbacteriaceae</taxon>
        <taxon>Gulosibacter</taxon>
    </lineage>
</organism>
<feature type="transmembrane region" description="Helical" evidence="7">
    <location>
        <begin position="342"/>
        <end position="365"/>
    </location>
</feature>
<feature type="transmembrane region" description="Helical" evidence="7">
    <location>
        <begin position="143"/>
        <end position="165"/>
    </location>
</feature>
<feature type="transmembrane region" description="Helical" evidence="7">
    <location>
        <begin position="21"/>
        <end position="42"/>
    </location>
</feature>
<feature type="domain" description="Major facilitator superfamily (MFS) profile" evidence="8">
    <location>
        <begin position="1"/>
        <end position="397"/>
    </location>
</feature>